<reference evidence="6 7" key="1">
    <citation type="journal article" date="2019" name="Int. J. Syst. Evol. Microbiol.">
        <title>The Global Catalogue of Microorganisms (GCM) 10K type strain sequencing project: providing services to taxonomists for standard genome sequencing and annotation.</title>
        <authorList>
            <consortium name="The Broad Institute Genomics Platform"/>
            <consortium name="The Broad Institute Genome Sequencing Center for Infectious Disease"/>
            <person name="Wu L."/>
            <person name="Ma J."/>
        </authorList>
    </citation>
    <scope>NUCLEOTIDE SEQUENCE [LARGE SCALE GENOMIC DNA]</scope>
    <source>
        <strain evidence="6 7">JCM 14046</strain>
    </source>
</reference>
<dbReference type="InterPro" id="IPR000086">
    <property type="entry name" value="NUDIX_hydrolase_dom"/>
</dbReference>
<dbReference type="InterPro" id="IPR051325">
    <property type="entry name" value="Nudix_hydrolase_domain"/>
</dbReference>
<dbReference type="InterPro" id="IPR020084">
    <property type="entry name" value="NUDIX_hydrolase_CS"/>
</dbReference>
<feature type="domain" description="Nudix hydrolase" evidence="5">
    <location>
        <begin position="17"/>
        <end position="150"/>
    </location>
</feature>
<dbReference type="SUPFAM" id="SSF55811">
    <property type="entry name" value="Nudix"/>
    <property type="match status" value="1"/>
</dbReference>
<evidence type="ECO:0000256" key="4">
    <source>
        <dbReference type="SAM" id="MobiDB-lite"/>
    </source>
</evidence>
<sequence length="307" mass="33812">MAQRSAPSTSSDPSRSAKVAAAGAVVTRAGDDLPEVLLVHRPSYDDWSLPKGKVDPGEHPTRTAVREVEEETGLRVRLGPALRDQFYVVGHGRGARTKVVHYFVARVEGDDDVTGYRRGQEIDEVAWVPWLDALRLLTYPRDRDTVREAAALRRRADVLVVVRHGHARARKSWRRDDRVRPLTAAGARQAERLVPLLESYGVRRVLSSSSTRCVQTLTPYAEAHDRRLHTREELSEEGASASGVAEVIDDLRSRTGPAVVCTHRPVLPLVYDALGTHAARLEPGGLLVVHRRSGLVLAADELPAPRG</sequence>
<dbReference type="PROSITE" id="PS51462">
    <property type="entry name" value="NUDIX"/>
    <property type="match status" value="1"/>
</dbReference>
<keyword evidence="7" id="KW-1185">Reference proteome</keyword>
<dbReference type="SMART" id="SM00855">
    <property type="entry name" value="PGAM"/>
    <property type="match status" value="1"/>
</dbReference>
<dbReference type="PANTHER" id="PTHR21340:SF0">
    <property type="entry name" value="BIS(5'-NUCLEOSYL)-TETRAPHOSPHATASE [ASYMMETRICAL]"/>
    <property type="match status" value="1"/>
</dbReference>
<keyword evidence="2 3" id="KW-0378">Hydrolase</keyword>
<dbReference type="PRINTS" id="PR00502">
    <property type="entry name" value="NUDIXFAMILY"/>
</dbReference>
<dbReference type="Pfam" id="PF00300">
    <property type="entry name" value="His_Phos_1"/>
    <property type="match status" value="1"/>
</dbReference>
<dbReference type="InterPro" id="IPR029033">
    <property type="entry name" value="His_PPase_superfam"/>
</dbReference>
<dbReference type="InterPro" id="IPR020476">
    <property type="entry name" value="Nudix_hydrolase"/>
</dbReference>
<evidence type="ECO:0000259" key="5">
    <source>
        <dbReference type="PROSITE" id="PS51462"/>
    </source>
</evidence>
<dbReference type="RefSeq" id="WP_344005977.1">
    <property type="nucleotide sequence ID" value="NZ_BAAAMY010000004.1"/>
</dbReference>
<dbReference type="PROSITE" id="PS00893">
    <property type="entry name" value="NUDIX_BOX"/>
    <property type="match status" value="1"/>
</dbReference>
<dbReference type="GO" id="GO:0016787">
    <property type="term" value="F:hydrolase activity"/>
    <property type="evidence" value="ECO:0007669"/>
    <property type="project" value="UniProtKB-KW"/>
</dbReference>
<dbReference type="Pfam" id="PF00293">
    <property type="entry name" value="NUDIX"/>
    <property type="match status" value="1"/>
</dbReference>
<comment type="similarity">
    <text evidence="1 3">Belongs to the Nudix hydrolase family.</text>
</comment>
<dbReference type="EMBL" id="BAAAMY010000004">
    <property type="protein sequence ID" value="GAA1915621.1"/>
    <property type="molecule type" value="Genomic_DNA"/>
</dbReference>
<evidence type="ECO:0000256" key="2">
    <source>
        <dbReference type="ARBA" id="ARBA00022801"/>
    </source>
</evidence>
<evidence type="ECO:0000313" key="7">
    <source>
        <dbReference type="Proteomes" id="UP001501612"/>
    </source>
</evidence>
<dbReference type="CDD" id="cd03673">
    <property type="entry name" value="NUDIX_Ap6A_hydrolase"/>
    <property type="match status" value="1"/>
</dbReference>
<dbReference type="PANTHER" id="PTHR21340">
    <property type="entry name" value="DIADENOSINE 5,5-P1,P4-TETRAPHOSPHATE PYROPHOSPHOHYDROLASE MUTT"/>
    <property type="match status" value="1"/>
</dbReference>
<dbReference type="InterPro" id="IPR015797">
    <property type="entry name" value="NUDIX_hydrolase-like_dom_sf"/>
</dbReference>
<proteinExistence type="inferred from homology"/>
<evidence type="ECO:0000256" key="1">
    <source>
        <dbReference type="ARBA" id="ARBA00005582"/>
    </source>
</evidence>
<dbReference type="InterPro" id="IPR013078">
    <property type="entry name" value="His_Pase_superF_clade-1"/>
</dbReference>
<dbReference type="CDD" id="cd07067">
    <property type="entry name" value="HP_PGM_like"/>
    <property type="match status" value="1"/>
</dbReference>
<evidence type="ECO:0000313" key="6">
    <source>
        <dbReference type="EMBL" id="GAA1915621.1"/>
    </source>
</evidence>
<protein>
    <submittedName>
        <fullName evidence="6">NUDIX hydrolase</fullName>
    </submittedName>
</protein>
<dbReference type="Proteomes" id="UP001501612">
    <property type="component" value="Unassembled WGS sequence"/>
</dbReference>
<dbReference type="Gene3D" id="3.40.50.1240">
    <property type="entry name" value="Phosphoglycerate mutase-like"/>
    <property type="match status" value="1"/>
</dbReference>
<dbReference type="Gene3D" id="3.90.79.10">
    <property type="entry name" value="Nucleoside Triphosphate Pyrophosphohydrolase"/>
    <property type="match status" value="1"/>
</dbReference>
<name>A0ABN2P8Z0_9ACTN</name>
<comment type="caution">
    <text evidence="6">The sequence shown here is derived from an EMBL/GenBank/DDBJ whole genome shotgun (WGS) entry which is preliminary data.</text>
</comment>
<organism evidence="6 7">
    <name type="scientific">Nocardioides lentus</name>
    <dbReference type="NCBI Taxonomy" id="338077"/>
    <lineage>
        <taxon>Bacteria</taxon>
        <taxon>Bacillati</taxon>
        <taxon>Actinomycetota</taxon>
        <taxon>Actinomycetes</taxon>
        <taxon>Propionibacteriales</taxon>
        <taxon>Nocardioidaceae</taxon>
        <taxon>Nocardioides</taxon>
    </lineage>
</organism>
<accession>A0ABN2P8Z0</accession>
<evidence type="ECO:0000256" key="3">
    <source>
        <dbReference type="RuleBase" id="RU003476"/>
    </source>
</evidence>
<feature type="region of interest" description="Disordered" evidence="4">
    <location>
        <begin position="1"/>
        <end position="21"/>
    </location>
</feature>
<dbReference type="SUPFAM" id="SSF53254">
    <property type="entry name" value="Phosphoglycerate mutase-like"/>
    <property type="match status" value="1"/>
</dbReference>
<gene>
    <name evidence="6" type="ORF">GCM10009737_16300</name>
</gene>